<keyword evidence="1" id="KW-0677">Repeat</keyword>
<evidence type="ECO:0000256" key="1">
    <source>
        <dbReference type="ARBA" id="ARBA00022737"/>
    </source>
</evidence>
<evidence type="ECO:0000313" key="4">
    <source>
        <dbReference type="Proteomes" id="UP001220509"/>
    </source>
</evidence>
<sequence>MFYPQGGINLHTLSMKRWVILSISVLILFFVPAIFSHADSATSLSSTPNESIVDASGKGDYVSLEQAIQAQATDIYIRNGIYDVNTTLQIDLDDTIIRGQSRDGVVLRQTQAPNDLVVIRADRVHISNLTLDTYTYNAGATLVVADANQVIVQDSLFKGSERIFAVYFAGPSVAAGQDTLAAVESGTLDDGNQFLHNEVYSHYAGDGLSFSLQKNGLVQHNTLHNAVLAFYMCRNSKVSNNLINDSPGVGIHYSMPAYDNIIRDNEISRSLGSGIRASANLEHPVPTTALYEGLLIEHNIIKDTRSFGIELDQVGSRTRIQRNTIRQTDFSGIIVLRSYDLRIHNNQLSNNAYYRVRGKIHDWTGNSGGIDLENTVTATKITYNTITSNGKSDFGIRFSPIQGKNTIYKNKLVGTTVMTDIIRLP</sequence>
<dbReference type="KEGG" id="pka:PQ456_21680"/>
<dbReference type="Proteomes" id="UP001220509">
    <property type="component" value="Chromosome"/>
</dbReference>
<protein>
    <submittedName>
        <fullName evidence="3">Right-handed parallel beta-helix repeat-containing protein</fullName>
    </submittedName>
</protein>
<dbReference type="InterPro" id="IPR006626">
    <property type="entry name" value="PbH1"/>
</dbReference>
<dbReference type="InterPro" id="IPR039448">
    <property type="entry name" value="Beta_helix"/>
</dbReference>
<dbReference type="PANTHER" id="PTHR22990:SF15">
    <property type="entry name" value="F-BOX ONLY PROTEIN 10"/>
    <property type="match status" value="1"/>
</dbReference>
<dbReference type="AlphaFoldDB" id="A0AAX3M1C5"/>
<dbReference type="InterPro" id="IPR051550">
    <property type="entry name" value="SCF-Subunits/Alg-Epimerases"/>
</dbReference>
<reference evidence="3 4" key="1">
    <citation type="submission" date="2023-02" db="EMBL/GenBank/DDBJ databases">
        <title>Genome sequence of Paenibacillus kyungheensis KACC 18744.</title>
        <authorList>
            <person name="Kim S."/>
            <person name="Heo J."/>
            <person name="Kwon S.-W."/>
        </authorList>
    </citation>
    <scope>NUCLEOTIDE SEQUENCE [LARGE SCALE GENOMIC DNA]</scope>
    <source>
        <strain evidence="3 4">KACC 18744</strain>
    </source>
</reference>
<dbReference type="Pfam" id="PF13229">
    <property type="entry name" value="Beta_helix"/>
    <property type="match status" value="1"/>
</dbReference>
<evidence type="ECO:0000259" key="2">
    <source>
        <dbReference type="Pfam" id="PF13229"/>
    </source>
</evidence>
<keyword evidence="4" id="KW-1185">Reference proteome</keyword>
<dbReference type="PANTHER" id="PTHR22990">
    <property type="entry name" value="F-BOX ONLY PROTEIN"/>
    <property type="match status" value="1"/>
</dbReference>
<name>A0AAX3M1C5_9BACL</name>
<dbReference type="RefSeq" id="WP_273614077.1">
    <property type="nucleotide sequence ID" value="NZ_CP117416.1"/>
</dbReference>
<gene>
    <name evidence="3" type="ORF">PQ456_21680</name>
</gene>
<dbReference type="EMBL" id="CP117416">
    <property type="protein sequence ID" value="WCT55725.1"/>
    <property type="molecule type" value="Genomic_DNA"/>
</dbReference>
<dbReference type="Gene3D" id="2.160.20.10">
    <property type="entry name" value="Single-stranded right-handed beta-helix, Pectin lyase-like"/>
    <property type="match status" value="1"/>
</dbReference>
<dbReference type="InterPro" id="IPR012334">
    <property type="entry name" value="Pectin_lyas_fold"/>
</dbReference>
<dbReference type="SMART" id="SM00710">
    <property type="entry name" value="PbH1"/>
    <property type="match status" value="7"/>
</dbReference>
<dbReference type="SUPFAM" id="SSF51126">
    <property type="entry name" value="Pectin lyase-like"/>
    <property type="match status" value="1"/>
</dbReference>
<evidence type="ECO:0000313" key="3">
    <source>
        <dbReference type="EMBL" id="WCT55725.1"/>
    </source>
</evidence>
<feature type="domain" description="Right handed beta helix" evidence="2">
    <location>
        <begin position="193"/>
        <end position="347"/>
    </location>
</feature>
<proteinExistence type="predicted"/>
<organism evidence="3 4">
    <name type="scientific">Paenibacillus kyungheensis</name>
    <dbReference type="NCBI Taxonomy" id="1452732"/>
    <lineage>
        <taxon>Bacteria</taxon>
        <taxon>Bacillati</taxon>
        <taxon>Bacillota</taxon>
        <taxon>Bacilli</taxon>
        <taxon>Bacillales</taxon>
        <taxon>Paenibacillaceae</taxon>
        <taxon>Paenibacillus</taxon>
    </lineage>
</organism>
<dbReference type="InterPro" id="IPR011050">
    <property type="entry name" value="Pectin_lyase_fold/virulence"/>
</dbReference>
<accession>A0AAX3M1C5</accession>